<proteinExistence type="predicted"/>
<accession>A0A4Z2FIW9</accession>
<comment type="caution">
    <text evidence="2">The sequence shown here is derived from an EMBL/GenBank/DDBJ whole genome shotgun (WGS) entry which is preliminary data.</text>
</comment>
<evidence type="ECO:0000313" key="3">
    <source>
        <dbReference type="Proteomes" id="UP000314294"/>
    </source>
</evidence>
<feature type="region of interest" description="Disordered" evidence="1">
    <location>
        <begin position="1"/>
        <end position="107"/>
    </location>
</feature>
<protein>
    <submittedName>
        <fullName evidence="2">Uncharacterized protein</fullName>
    </submittedName>
</protein>
<feature type="compositionally biased region" description="Basic and acidic residues" evidence="1">
    <location>
        <begin position="1"/>
        <end position="19"/>
    </location>
</feature>
<reference evidence="2 3" key="1">
    <citation type="submission" date="2019-03" db="EMBL/GenBank/DDBJ databases">
        <title>First draft genome of Liparis tanakae, snailfish: a comprehensive survey of snailfish specific genes.</title>
        <authorList>
            <person name="Kim W."/>
            <person name="Song I."/>
            <person name="Jeong J.-H."/>
            <person name="Kim D."/>
            <person name="Kim S."/>
            <person name="Ryu S."/>
            <person name="Song J.Y."/>
            <person name="Lee S.K."/>
        </authorList>
    </citation>
    <scope>NUCLEOTIDE SEQUENCE [LARGE SCALE GENOMIC DNA]</scope>
    <source>
        <tissue evidence="2">Muscle</tissue>
    </source>
</reference>
<keyword evidence="3" id="KW-1185">Reference proteome</keyword>
<gene>
    <name evidence="2" type="ORF">EYF80_049113</name>
</gene>
<evidence type="ECO:0000256" key="1">
    <source>
        <dbReference type="SAM" id="MobiDB-lite"/>
    </source>
</evidence>
<sequence length="107" mass="11960">MVTDRAMRMKEMMRVRDTMSRSSSGGGRMGIRLRLSRVPEDKPRTRSRVKSPAVNRTGLLQRSGSASGPAARRPGCRRRLHVYRSDTRGGSRSEAEISDDITRGVKT</sequence>
<dbReference type="EMBL" id="SRLO01001165">
    <property type="protein sequence ID" value="TNN40723.1"/>
    <property type="molecule type" value="Genomic_DNA"/>
</dbReference>
<evidence type="ECO:0000313" key="2">
    <source>
        <dbReference type="EMBL" id="TNN40723.1"/>
    </source>
</evidence>
<name>A0A4Z2FIW9_9TELE</name>
<dbReference type="Proteomes" id="UP000314294">
    <property type="component" value="Unassembled WGS sequence"/>
</dbReference>
<organism evidence="2 3">
    <name type="scientific">Liparis tanakae</name>
    <name type="common">Tanaka's snailfish</name>
    <dbReference type="NCBI Taxonomy" id="230148"/>
    <lineage>
        <taxon>Eukaryota</taxon>
        <taxon>Metazoa</taxon>
        <taxon>Chordata</taxon>
        <taxon>Craniata</taxon>
        <taxon>Vertebrata</taxon>
        <taxon>Euteleostomi</taxon>
        <taxon>Actinopterygii</taxon>
        <taxon>Neopterygii</taxon>
        <taxon>Teleostei</taxon>
        <taxon>Neoteleostei</taxon>
        <taxon>Acanthomorphata</taxon>
        <taxon>Eupercaria</taxon>
        <taxon>Perciformes</taxon>
        <taxon>Cottioidei</taxon>
        <taxon>Cottales</taxon>
        <taxon>Liparidae</taxon>
        <taxon>Liparis</taxon>
    </lineage>
</organism>
<dbReference type="AlphaFoldDB" id="A0A4Z2FIW9"/>
<feature type="compositionally biased region" description="Basic and acidic residues" evidence="1">
    <location>
        <begin position="83"/>
        <end position="107"/>
    </location>
</feature>